<dbReference type="EC" id="5.6.2.3" evidence="9"/>
<evidence type="ECO:0000256" key="8">
    <source>
        <dbReference type="ARBA" id="ARBA00023235"/>
    </source>
</evidence>
<evidence type="ECO:0000256" key="10">
    <source>
        <dbReference type="ARBA" id="ARBA00048954"/>
    </source>
</evidence>
<evidence type="ECO:0000256" key="3">
    <source>
        <dbReference type="ARBA" id="ARBA00022801"/>
    </source>
</evidence>
<feature type="domain" description="Helicase ATP-binding" evidence="12">
    <location>
        <begin position="212"/>
        <end position="576"/>
    </location>
</feature>
<feature type="region of interest" description="Disordered" evidence="11">
    <location>
        <begin position="24"/>
        <end position="208"/>
    </location>
</feature>
<dbReference type="SMART" id="SM00491">
    <property type="entry name" value="HELICc2"/>
    <property type="match status" value="1"/>
</dbReference>
<keyword evidence="3" id="KW-0378">Hydrolase</keyword>
<name>A0A8H7ZW88_9FUNG</name>
<keyword evidence="7" id="KW-0411">Iron-sulfur</keyword>
<evidence type="ECO:0000256" key="1">
    <source>
        <dbReference type="ARBA" id="ARBA00022723"/>
    </source>
</evidence>
<accession>A0A8H7ZW88</accession>
<evidence type="ECO:0000256" key="5">
    <source>
        <dbReference type="ARBA" id="ARBA00022840"/>
    </source>
</evidence>
<feature type="compositionally biased region" description="Basic and acidic residues" evidence="11">
    <location>
        <begin position="278"/>
        <end position="287"/>
    </location>
</feature>
<dbReference type="AlphaFoldDB" id="A0A8H7ZW88"/>
<evidence type="ECO:0000313" key="14">
    <source>
        <dbReference type="Proteomes" id="UP000673691"/>
    </source>
</evidence>
<dbReference type="PANTHER" id="PTHR11472">
    <property type="entry name" value="DNA REPAIR DEAD HELICASE RAD3/XP-D SUBFAMILY MEMBER"/>
    <property type="match status" value="1"/>
</dbReference>
<dbReference type="GO" id="GO:0016818">
    <property type="term" value="F:hydrolase activity, acting on acid anhydrides, in phosphorus-containing anhydrides"/>
    <property type="evidence" value="ECO:0007669"/>
    <property type="project" value="InterPro"/>
</dbReference>
<keyword evidence="14" id="KW-1185">Reference proteome</keyword>
<dbReference type="GO" id="GO:0003677">
    <property type="term" value="F:DNA binding"/>
    <property type="evidence" value="ECO:0007669"/>
    <property type="project" value="InterPro"/>
</dbReference>
<proteinExistence type="predicted"/>
<dbReference type="GO" id="GO:0046872">
    <property type="term" value="F:metal ion binding"/>
    <property type="evidence" value="ECO:0007669"/>
    <property type="project" value="UniProtKB-KW"/>
</dbReference>
<dbReference type="GO" id="GO:0051536">
    <property type="term" value="F:iron-sulfur cluster binding"/>
    <property type="evidence" value="ECO:0007669"/>
    <property type="project" value="UniProtKB-KW"/>
</dbReference>
<keyword evidence="5" id="KW-0067">ATP-binding</keyword>
<keyword evidence="8" id="KW-0413">Isomerase</keyword>
<keyword evidence="6" id="KW-0408">Iron</keyword>
<evidence type="ECO:0000256" key="11">
    <source>
        <dbReference type="SAM" id="MobiDB-lite"/>
    </source>
</evidence>
<dbReference type="InterPro" id="IPR045028">
    <property type="entry name" value="DinG/Rad3-like"/>
</dbReference>
<dbReference type="EMBL" id="JAEFCI010004992">
    <property type="protein sequence ID" value="KAG5460589.1"/>
    <property type="molecule type" value="Genomic_DNA"/>
</dbReference>
<dbReference type="Proteomes" id="UP000673691">
    <property type="component" value="Unassembled WGS sequence"/>
</dbReference>
<feature type="region of interest" description="Disordered" evidence="11">
    <location>
        <begin position="1046"/>
        <end position="1075"/>
    </location>
</feature>
<dbReference type="Pfam" id="PF13307">
    <property type="entry name" value="Helicase_C_2"/>
    <property type="match status" value="1"/>
</dbReference>
<keyword evidence="2" id="KW-0547">Nucleotide-binding</keyword>
<evidence type="ECO:0000256" key="7">
    <source>
        <dbReference type="ARBA" id="ARBA00023014"/>
    </source>
</evidence>
<feature type="compositionally biased region" description="Low complexity" evidence="11">
    <location>
        <begin position="32"/>
        <end position="44"/>
    </location>
</feature>
<dbReference type="Gene3D" id="3.40.50.300">
    <property type="entry name" value="P-loop containing nucleotide triphosphate hydrolases"/>
    <property type="match status" value="3"/>
</dbReference>
<dbReference type="GO" id="GO:0005524">
    <property type="term" value="F:ATP binding"/>
    <property type="evidence" value="ECO:0007669"/>
    <property type="project" value="UniProtKB-KW"/>
</dbReference>
<evidence type="ECO:0000256" key="9">
    <source>
        <dbReference type="ARBA" id="ARBA00044969"/>
    </source>
</evidence>
<dbReference type="InterPro" id="IPR010614">
    <property type="entry name" value="RAD3-like_helicase_DEAD"/>
</dbReference>
<dbReference type="SUPFAM" id="SSF52540">
    <property type="entry name" value="P-loop containing nucleoside triphosphate hydrolases"/>
    <property type="match status" value="2"/>
</dbReference>
<dbReference type="PANTHER" id="PTHR11472:SF47">
    <property type="entry name" value="FANCONI ANEMIA GROUP J PROTEIN"/>
    <property type="match status" value="1"/>
</dbReference>
<evidence type="ECO:0000256" key="2">
    <source>
        <dbReference type="ARBA" id="ARBA00022741"/>
    </source>
</evidence>
<evidence type="ECO:0000256" key="4">
    <source>
        <dbReference type="ARBA" id="ARBA00022806"/>
    </source>
</evidence>
<dbReference type="GO" id="GO:0005634">
    <property type="term" value="C:nucleus"/>
    <property type="evidence" value="ECO:0007669"/>
    <property type="project" value="TreeGrafter"/>
</dbReference>
<gene>
    <name evidence="13" type="ORF">BJ554DRAFT_7346</name>
</gene>
<dbReference type="InterPro" id="IPR027417">
    <property type="entry name" value="P-loop_NTPase"/>
</dbReference>
<dbReference type="InterPro" id="IPR006555">
    <property type="entry name" value="ATP-dep_Helicase_C"/>
</dbReference>
<evidence type="ECO:0000259" key="12">
    <source>
        <dbReference type="PROSITE" id="PS51193"/>
    </source>
</evidence>
<feature type="compositionally biased region" description="Acidic residues" evidence="11">
    <location>
        <begin position="175"/>
        <end position="187"/>
    </location>
</feature>
<dbReference type="GO" id="GO:1990918">
    <property type="term" value="P:double-strand break repair involved in meiotic recombination"/>
    <property type="evidence" value="ECO:0007669"/>
    <property type="project" value="TreeGrafter"/>
</dbReference>
<feature type="region of interest" description="Disordered" evidence="11">
    <location>
        <begin position="268"/>
        <end position="374"/>
    </location>
</feature>
<dbReference type="GO" id="GO:0006289">
    <property type="term" value="P:nucleotide-excision repair"/>
    <property type="evidence" value="ECO:0007669"/>
    <property type="project" value="TreeGrafter"/>
</dbReference>
<comment type="caution">
    <text evidence="13">The sequence shown here is derived from an EMBL/GenBank/DDBJ whole genome shotgun (WGS) entry which is preliminary data.</text>
</comment>
<dbReference type="PROSITE" id="PS51193">
    <property type="entry name" value="HELICASE_ATP_BIND_2"/>
    <property type="match status" value="1"/>
</dbReference>
<organism evidence="13 14">
    <name type="scientific">Olpidium bornovanus</name>
    <dbReference type="NCBI Taxonomy" id="278681"/>
    <lineage>
        <taxon>Eukaryota</taxon>
        <taxon>Fungi</taxon>
        <taxon>Fungi incertae sedis</taxon>
        <taxon>Olpidiomycota</taxon>
        <taxon>Olpidiomycotina</taxon>
        <taxon>Olpidiomycetes</taxon>
        <taxon>Olpidiales</taxon>
        <taxon>Olpidiaceae</taxon>
        <taxon>Olpidium</taxon>
    </lineage>
</organism>
<feature type="compositionally biased region" description="Pro residues" evidence="11">
    <location>
        <begin position="1052"/>
        <end position="1068"/>
    </location>
</feature>
<dbReference type="InterPro" id="IPR006554">
    <property type="entry name" value="Helicase-like_DEXD_c2"/>
</dbReference>
<dbReference type="SMART" id="SM00488">
    <property type="entry name" value="DEXDc2"/>
    <property type="match status" value="1"/>
</dbReference>
<evidence type="ECO:0000256" key="6">
    <source>
        <dbReference type="ARBA" id="ARBA00023004"/>
    </source>
</evidence>
<feature type="non-terminal residue" evidence="13">
    <location>
        <position position="1"/>
    </location>
</feature>
<dbReference type="Pfam" id="PF06733">
    <property type="entry name" value="DEAD_2"/>
    <property type="match status" value="1"/>
</dbReference>
<feature type="compositionally biased region" description="Low complexity" evidence="11">
    <location>
        <begin position="99"/>
        <end position="110"/>
    </location>
</feature>
<evidence type="ECO:0000313" key="13">
    <source>
        <dbReference type="EMBL" id="KAG5460589.1"/>
    </source>
</evidence>
<sequence>GHQEPRLSAGRWIVPRDTALHADEKWGGWGPARGAAAAPPFAGGEQADPGSVRNREAKNGVEAAPPVYNGRPQAPFPSPAPMHDVDDDDDDTLGVPTQAAAPGARWPAHAVLTPPAAPLDGPRQDGGPPAGGYLFRPAGGGVFSPAGRAAAESPRGPRVVVRRRRSRRRPADGEQREEDDDDDDDGVDGPVPPGPPPPPPTVPAAAREYTMSGVTVRFPFPAYESQVAMMSKIVRAVQRFENALLESPTGSGKSLALLCACLAWQEAERGRPPAPGPGERESERGNEPAEDGPTPPPRRPGEIVPADSPPAASGRPGEEPQSSACRAAGGGGGPPTFARPGPPEIPAAEGTAVGARSPDAEQQQPAQIRPPRLPGFGAHAPRILFASRTHKQLAQLVGELKRHAAYRPRMAVLGSRKQYCVHPKVSKSADVDEGCTSLCETESGCQYREQTARITSSADVAAGGQLEIWDIEDLVDFGKRTNGCPYYASKELAKQADIVFLPYSYVCNPIIREAMDLSVDGAVIVLDEAHNMKDVAREAGSFEVTDRVLTSVDGELAGLLKDRYYPERIASILVFVGSLLSWVASKEDEYKADDDNRCVIVWSGLQITAETTRLGITSNRLAALRQHLRVLREAKDQLKARRAKNKGRAVSGRTLQVLGNLFVVFQYLLNGHADDFRMVLVKTVWTGPGLPPDAEPEDGNGAPKLPLAFWLNRMPKRTLAFWCLNPGVTFAPLSISARCVILTSGTLSPMDSFASELQTEFPIRLEAPHVIDSGQVWIGVVPHGPSAVQFEGTNRRKGDLRYQDELGAAILELVQRAPGGALCFLPSYSLMDILIGRWRATGLYDRLNHVKLVLQEPPGAAGREAFDFVMKAYYLSVDRAETPPPRLRFRGPRFPLAGQPLHSQNGALLFAVCRGKISEGVDFSDDHARLVMVVGIPYPNSRELVVREKKAYNDHRLLSPFRQGDGHPPASLPALLTGSDWYQIQGFRAINQALGRRDRGHRRRDAEAAAVVCLYCRAPVDAEVVQIVPAAEVRQLHPREVVARLLQSGPGGAPPSPTSMSPPAPPPTATSGPPMVAVVRGIDAEDAAEEGKRHLLFCLLVRRPSVYVPADGVCYEDHCCALCGKTIGARAIGESPSSAGPRLWGLSWIALPQR</sequence>
<feature type="compositionally biased region" description="Pro residues" evidence="11">
    <location>
        <begin position="190"/>
        <end position="202"/>
    </location>
</feature>
<comment type="catalytic activity">
    <reaction evidence="10">
        <text>ATP + H2O = ADP + phosphate + H(+)</text>
        <dbReference type="Rhea" id="RHEA:13065"/>
        <dbReference type="ChEBI" id="CHEBI:15377"/>
        <dbReference type="ChEBI" id="CHEBI:15378"/>
        <dbReference type="ChEBI" id="CHEBI:30616"/>
        <dbReference type="ChEBI" id="CHEBI:43474"/>
        <dbReference type="ChEBI" id="CHEBI:456216"/>
        <dbReference type="EC" id="5.6.2.3"/>
    </reaction>
</comment>
<dbReference type="GO" id="GO:0043139">
    <property type="term" value="F:5'-3' DNA helicase activity"/>
    <property type="evidence" value="ECO:0007669"/>
    <property type="project" value="UniProtKB-EC"/>
</dbReference>
<dbReference type="OrthoDB" id="272481at2759"/>
<reference evidence="13 14" key="1">
    <citation type="journal article" name="Sci. Rep.">
        <title>Genome-scale phylogenetic analyses confirm Olpidium as the closest living zoosporic fungus to the non-flagellated, terrestrial fungi.</title>
        <authorList>
            <person name="Chang Y."/>
            <person name="Rochon D."/>
            <person name="Sekimoto S."/>
            <person name="Wang Y."/>
            <person name="Chovatia M."/>
            <person name="Sandor L."/>
            <person name="Salamov A."/>
            <person name="Grigoriev I.V."/>
            <person name="Stajich J.E."/>
            <person name="Spatafora J.W."/>
        </authorList>
    </citation>
    <scope>NUCLEOTIDE SEQUENCE [LARGE SCALE GENOMIC DNA]</scope>
    <source>
        <strain evidence="13">S191</strain>
    </source>
</reference>
<keyword evidence="4" id="KW-0347">Helicase</keyword>
<dbReference type="InterPro" id="IPR014013">
    <property type="entry name" value="Helic_SF1/SF2_ATP-bd_DinG/Rad3"/>
</dbReference>
<keyword evidence="1" id="KW-0479">Metal-binding</keyword>
<protein>
    <recommendedName>
        <fullName evidence="9">DNA 5'-3' helicase</fullName>
        <ecNumber evidence="9">5.6.2.3</ecNumber>
    </recommendedName>
</protein>